<name>A0AAD9D6X6_9STRA</name>
<gene>
    <name evidence="2" type="ORF">QTG54_013006</name>
</gene>
<feature type="region of interest" description="Disordered" evidence="1">
    <location>
        <begin position="34"/>
        <end position="185"/>
    </location>
</feature>
<feature type="compositionally biased region" description="Basic and acidic residues" evidence="1">
    <location>
        <begin position="245"/>
        <end position="260"/>
    </location>
</feature>
<reference evidence="2" key="1">
    <citation type="submission" date="2023-06" db="EMBL/GenBank/DDBJ databases">
        <title>Survivors Of The Sea: Transcriptome response of Skeletonema marinoi to long-term dormancy.</title>
        <authorList>
            <person name="Pinder M.I.M."/>
            <person name="Kourtchenko O."/>
            <person name="Robertson E.K."/>
            <person name="Larsson T."/>
            <person name="Maumus F."/>
            <person name="Osuna-Cruz C.M."/>
            <person name="Vancaester E."/>
            <person name="Stenow R."/>
            <person name="Vandepoele K."/>
            <person name="Ploug H."/>
            <person name="Bruchert V."/>
            <person name="Godhe A."/>
            <person name="Topel M."/>
        </authorList>
    </citation>
    <scope>NUCLEOTIDE SEQUENCE</scope>
    <source>
        <strain evidence="2">R05AC</strain>
    </source>
</reference>
<feature type="region of interest" description="Disordered" evidence="1">
    <location>
        <begin position="462"/>
        <end position="585"/>
    </location>
</feature>
<feature type="compositionally biased region" description="Low complexity" evidence="1">
    <location>
        <begin position="34"/>
        <end position="64"/>
    </location>
</feature>
<feature type="compositionally biased region" description="Low complexity" evidence="1">
    <location>
        <begin position="572"/>
        <end position="585"/>
    </location>
</feature>
<comment type="caution">
    <text evidence="2">The sequence shown here is derived from an EMBL/GenBank/DDBJ whole genome shotgun (WGS) entry which is preliminary data.</text>
</comment>
<feature type="region of interest" description="Disordered" evidence="1">
    <location>
        <begin position="648"/>
        <end position="766"/>
    </location>
</feature>
<feature type="compositionally biased region" description="Acidic residues" evidence="1">
    <location>
        <begin position="279"/>
        <end position="290"/>
    </location>
</feature>
<dbReference type="AlphaFoldDB" id="A0AAD9D6X6"/>
<feature type="compositionally biased region" description="Polar residues" evidence="1">
    <location>
        <begin position="750"/>
        <end position="766"/>
    </location>
</feature>
<dbReference type="EMBL" id="JATAAI010000029">
    <property type="protein sequence ID" value="KAK1736406.1"/>
    <property type="molecule type" value="Genomic_DNA"/>
</dbReference>
<feature type="compositionally biased region" description="Low complexity" evidence="1">
    <location>
        <begin position="682"/>
        <end position="698"/>
    </location>
</feature>
<proteinExistence type="predicted"/>
<feature type="compositionally biased region" description="Acidic residues" evidence="1">
    <location>
        <begin position="311"/>
        <end position="325"/>
    </location>
</feature>
<feature type="compositionally biased region" description="Polar residues" evidence="1">
    <location>
        <begin position="648"/>
        <end position="666"/>
    </location>
</feature>
<feature type="compositionally biased region" description="Basic and acidic residues" evidence="1">
    <location>
        <begin position="297"/>
        <end position="310"/>
    </location>
</feature>
<keyword evidence="3" id="KW-1185">Reference proteome</keyword>
<organism evidence="2 3">
    <name type="scientific">Skeletonema marinoi</name>
    <dbReference type="NCBI Taxonomy" id="267567"/>
    <lineage>
        <taxon>Eukaryota</taxon>
        <taxon>Sar</taxon>
        <taxon>Stramenopiles</taxon>
        <taxon>Ochrophyta</taxon>
        <taxon>Bacillariophyta</taxon>
        <taxon>Coscinodiscophyceae</taxon>
        <taxon>Thalassiosirophycidae</taxon>
        <taxon>Thalassiosirales</taxon>
        <taxon>Skeletonemataceae</taxon>
        <taxon>Skeletonema</taxon>
        <taxon>Skeletonema marinoi-dohrnii complex</taxon>
    </lineage>
</organism>
<feature type="compositionally biased region" description="Acidic residues" evidence="1">
    <location>
        <begin position="220"/>
        <end position="241"/>
    </location>
</feature>
<protein>
    <submittedName>
        <fullName evidence="2">Uncharacterized protein</fullName>
    </submittedName>
</protein>
<evidence type="ECO:0000313" key="2">
    <source>
        <dbReference type="EMBL" id="KAK1736406.1"/>
    </source>
</evidence>
<evidence type="ECO:0000313" key="3">
    <source>
        <dbReference type="Proteomes" id="UP001224775"/>
    </source>
</evidence>
<evidence type="ECO:0000256" key="1">
    <source>
        <dbReference type="SAM" id="MobiDB-lite"/>
    </source>
</evidence>
<dbReference type="Proteomes" id="UP001224775">
    <property type="component" value="Unassembled WGS sequence"/>
</dbReference>
<feature type="compositionally biased region" description="Acidic residues" evidence="1">
    <location>
        <begin position="261"/>
        <end position="271"/>
    </location>
</feature>
<feature type="compositionally biased region" description="Polar residues" evidence="1">
    <location>
        <begin position="699"/>
        <end position="720"/>
    </location>
</feature>
<feature type="compositionally biased region" description="Basic and acidic residues" evidence="1">
    <location>
        <begin position="168"/>
        <end position="185"/>
    </location>
</feature>
<feature type="region of interest" description="Disordered" evidence="1">
    <location>
        <begin position="203"/>
        <end position="327"/>
    </location>
</feature>
<sequence>MSRLTFDEIMDFIIVADKERVDLLFRRPTKEKQAAMQELQQQQAAAAMHVSKSSVEPSREVVSPTAPLSQSNSVKWVDDGKGKAAKVSISGGGGGGRKGRSSSKEEEEEDMEEPPRRSRGGGKSSSYSKRRDERDEVSVGDEYTVESQSQYTMETYEDERKGGRKGGRGGDRRRDDRDKRSKRDVIESGGFLDLLIDTLCTSVIGRDPYNRRGGKSKYDDYDDDHTYDDGTYDDATYDDETYATYEERDRRRRKDDRSYVTEDEGTLATEDDGTRTVETNDESMIEEEEIIPSNNRKVAEKERYAEKEESPVDEDSSGSEDEESAVDTLQVPLRELNFDQDYAADVSVMESLGGPSLLVERARLDYAVNAGAGQAAKFDNLENQDPELAKLVAVHGDGFEYEPGMSKEEAAFRDPFAFYEHAVTVLLRENEPEKVRLLSKLMAKYKGRERHLIHKLSARYKKEEKEGAGGEAVETKTSGMEKIQEGEEDTSINDPTRANIDAIETAKKKMESGGDGGWGDGWPPAMSDPWGAGNNDEAAADSKPQIEEPVERSAAAPAGDDSRPLDEEDSYSDGSSYTGDSGMDGTSPAIIAQVSELLNYVYGKTSVAGQIDRVSTIMRAYEGREAVLLELLETKALIKANADTNGDVSEIPQSVRENPGLNTNVDSGGVSPNAAEPPAPQAPMTVVTTPTTAANYPTKMSSPTVKSPKNLSSPSEATTESSTSKKKKKGMFKGIFGSSKKKDKKGNFPISASSKKGQQLNDDGSI</sequence>
<accession>A0AAD9D6X6</accession>